<evidence type="ECO:0000259" key="4">
    <source>
        <dbReference type="Pfam" id="PF26130"/>
    </source>
</evidence>
<feature type="compositionally biased region" description="Pro residues" evidence="1">
    <location>
        <begin position="785"/>
        <end position="829"/>
    </location>
</feature>
<dbReference type="Pfam" id="PF26130">
    <property type="entry name" value="PB1-like"/>
    <property type="match status" value="1"/>
</dbReference>
<evidence type="ECO:0000313" key="5">
    <source>
        <dbReference type="EMBL" id="KAJ0219937.1"/>
    </source>
</evidence>
<dbReference type="EMBL" id="NBSK02000002">
    <property type="protein sequence ID" value="KAJ0219937.1"/>
    <property type="molecule type" value="Genomic_DNA"/>
</dbReference>
<name>A0A9R1W4Y4_LACSA</name>
<feature type="compositionally biased region" description="Basic residues" evidence="1">
    <location>
        <begin position="695"/>
        <end position="712"/>
    </location>
</feature>
<evidence type="ECO:0008006" key="7">
    <source>
        <dbReference type="Google" id="ProtNLM"/>
    </source>
</evidence>
<evidence type="ECO:0000313" key="6">
    <source>
        <dbReference type="Proteomes" id="UP000235145"/>
    </source>
</evidence>
<dbReference type="Proteomes" id="UP000235145">
    <property type="component" value="Unassembled WGS sequence"/>
</dbReference>
<evidence type="ECO:0000259" key="3">
    <source>
        <dbReference type="Pfam" id="PF10551"/>
    </source>
</evidence>
<comment type="caution">
    <text evidence="5">The sequence shown here is derived from an EMBL/GenBank/DDBJ whole genome shotgun (WGS) entry which is preliminary data.</text>
</comment>
<feature type="domain" description="Transposase MuDR plant" evidence="2">
    <location>
        <begin position="200"/>
        <end position="265"/>
    </location>
</feature>
<proteinExistence type="predicted"/>
<dbReference type="PANTHER" id="PTHR31973">
    <property type="entry name" value="POLYPROTEIN, PUTATIVE-RELATED"/>
    <property type="match status" value="1"/>
</dbReference>
<dbReference type="InterPro" id="IPR004332">
    <property type="entry name" value="Transposase_MuDR"/>
</dbReference>
<dbReference type="PRINTS" id="PR01217">
    <property type="entry name" value="PRICHEXTENSN"/>
</dbReference>
<organism evidence="5 6">
    <name type="scientific">Lactuca sativa</name>
    <name type="common">Garden lettuce</name>
    <dbReference type="NCBI Taxonomy" id="4236"/>
    <lineage>
        <taxon>Eukaryota</taxon>
        <taxon>Viridiplantae</taxon>
        <taxon>Streptophyta</taxon>
        <taxon>Embryophyta</taxon>
        <taxon>Tracheophyta</taxon>
        <taxon>Spermatophyta</taxon>
        <taxon>Magnoliopsida</taxon>
        <taxon>eudicotyledons</taxon>
        <taxon>Gunneridae</taxon>
        <taxon>Pentapetalae</taxon>
        <taxon>asterids</taxon>
        <taxon>campanulids</taxon>
        <taxon>Asterales</taxon>
        <taxon>Asteraceae</taxon>
        <taxon>Cichorioideae</taxon>
        <taxon>Cichorieae</taxon>
        <taxon>Lactucinae</taxon>
        <taxon>Lactuca</taxon>
    </lineage>
</organism>
<dbReference type="InterPro" id="IPR018289">
    <property type="entry name" value="MULE_transposase_dom"/>
</dbReference>
<protein>
    <recommendedName>
        <fullName evidence="7">MULE transposase domain-containing protein</fullName>
    </recommendedName>
</protein>
<dbReference type="Pfam" id="PF10551">
    <property type="entry name" value="MULE"/>
    <property type="match status" value="1"/>
</dbReference>
<sequence length="908" mass="103486">MASSQCPIHRNFIVVDFHYNGTFAPNPLVYFDPDKQSVGDVDFSAFEYEEFMEFLQKLTRTRSKDIYFCLPQESLSQGIHTLVNDGDYKEFLDLAYANERRMNVYVDHYNEPIFEWIEEEETEDQDYNCEEDEDSVLSETYSVDHEEDDVEYPFPANKTKGYRFLNKLFLDTLDEDVEYLEPRYPVHDDRQPWNQMKPLLGMRFSNPDELKNMLSNYAVANGYDLWFEKNDSQRLLVKCCKKNKSPNCPFRLWASWMSKERTFQIKSLVSEHNCSRVFKFGSIVTYKWLGKQFMSEIIEKPKMSVRKMKAKVSTTFNINVRSLIEHYGRLWSYGHEILRTNLGSTVRMDVDIMPDSTTLFSKYYVCFKAISDGWKEGCRLVIGLDGCFLKGIVRGEVLAAVGRDANNQIYPIAWAVVGVENKATWKWFIDLLMDDIDGGLGAGITLLSDGHKGLLEAVKERCPEAEHRQCARHIVGNFAKRFTGQHFRKLFWRAVRASTEQKFKHVMEKIKSLDTQAYEYLIDRDPTTWSKAFFKEGRDCDAVENGVSESFNSAIRHARRKPIITMLEEIRIFVMERIYSQRVEGIEWDLNICPSIRKRIQELKSLLPYTDCGGLLLVVIKSMKLGSMMQHMEIWQLTGIPCLHGVAAISSLNQDAETYVSQSYSKEAFLKCYNYSINPLNGSDMWEEVPYRKPLPPKRRRLPGRPSVKRKRDAVERELSGLVRHSATRRGSLIKCSICKEPGHNKIKCPSKQQTNTSAPSSSRGSGAGPSQPPSSSGGSGVGPSQPPAASQPPPPPPPPAAQPPPPPPPPPAQPPPSPPPPPPPPAARPVPRRPLIGRTGRRKYSERIVKMALRRNIPGVGSSAENPAVCSICNEFNHLKEWNPILLDNMTVNQFLLPRVVSSIPIF</sequence>
<reference evidence="5 6" key="1">
    <citation type="journal article" date="2017" name="Nat. Commun.">
        <title>Genome assembly with in vitro proximity ligation data and whole-genome triplication in lettuce.</title>
        <authorList>
            <person name="Reyes-Chin-Wo S."/>
            <person name="Wang Z."/>
            <person name="Yang X."/>
            <person name="Kozik A."/>
            <person name="Arikit S."/>
            <person name="Song C."/>
            <person name="Xia L."/>
            <person name="Froenicke L."/>
            <person name="Lavelle D.O."/>
            <person name="Truco M.J."/>
            <person name="Xia R."/>
            <person name="Zhu S."/>
            <person name="Xu C."/>
            <person name="Xu H."/>
            <person name="Xu X."/>
            <person name="Cox K."/>
            <person name="Korf I."/>
            <person name="Meyers B.C."/>
            <person name="Michelmore R.W."/>
        </authorList>
    </citation>
    <scope>NUCLEOTIDE SEQUENCE [LARGE SCALE GENOMIC DNA]</scope>
    <source>
        <strain evidence="6">cv. Salinas</strain>
        <tissue evidence="5">Seedlings</tissue>
    </source>
</reference>
<gene>
    <name evidence="5" type="ORF">LSAT_V11C200069350</name>
</gene>
<feature type="domain" description="PB1-like" evidence="4">
    <location>
        <begin position="12"/>
        <end position="108"/>
    </location>
</feature>
<evidence type="ECO:0000259" key="2">
    <source>
        <dbReference type="Pfam" id="PF03108"/>
    </source>
</evidence>
<feature type="region of interest" description="Disordered" evidence="1">
    <location>
        <begin position="686"/>
        <end position="717"/>
    </location>
</feature>
<accession>A0A9R1W4Y4</accession>
<dbReference type="InterPro" id="IPR058594">
    <property type="entry name" value="PB1-like_dom_pln"/>
</dbReference>
<dbReference type="PANTHER" id="PTHR31973:SF189">
    <property type="entry name" value="TRANSPOSASE, MUDR, PLANT, MULE TRANSPOSASE DOMAIN PROTEIN-RELATED"/>
    <property type="match status" value="1"/>
</dbReference>
<dbReference type="AlphaFoldDB" id="A0A9R1W4Y4"/>
<keyword evidence="6" id="KW-1185">Reference proteome</keyword>
<evidence type="ECO:0000256" key="1">
    <source>
        <dbReference type="SAM" id="MobiDB-lite"/>
    </source>
</evidence>
<feature type="region of interest" description="Disordered" evidence="1">
    <location>
        <begin position="744"/>
        <end position="844"/>
    </location>
</feature>
<dbReference type="Pfam" id="PF03108">
    <property type="entry name" value="DBD_Tnp_Mut"/>
    <property type="match status" value="1"/>
</dbReference>
<feature type="domain" description="MULE transposase" evidence="3">
    <location>
        <begin position="381"/>
        <end position="476"/>
    </location>
</feature>